<evidence type="ECO:0000259" key="2">
    <source>
        <dbReference type="Pfam" id="PF25611"/>
    </source>
</evidence>
<name>A0ABD3V8B8_SINWO</name>
<comment type="caution">
    <text evidence="3">The sequence shown here is derived from an EMBL/GenBank/DDBJ whole genome shotgun (WGS) entry which is preliminary data.</text>
</comment>
<organism evidence="3 4">
    <name type="scientific">Sinanodonta woodiana</name>
    <name type="common">Chinese pond mussel</name>
    <name type="synonym">Anodonta woodiana</name>
    <dbReference type="NCBI Taxonomy" id="1069815"/>
    <lineage>
        <taxon>Eukaryota</taxon>
        <taxon>Metazoa</taxon>
        <taxon>Spiralia</taxon>
        <taxon>Lophotrochozoa</taxon>
        <taxon>Mollusca</taxon>
        <taxon>Bivalvia</taxon>
        <taxon>Autobranchia</taxon>
        <taxon>Heteroconchia</taxon>
        <taxon>Palaeoheterodonta</taxon>
        <taxon>Unionida</taxon>
        <taxon>Unionoidea</taxon>
        <taxon>Unionidae</taxon>
        <taxon>Unioninae</taxon>
        <taxon>Sinanodonta</taxon>
    </lineage>
</organism>
<dbReference type="Proteomes" id="UP001634394">
    <property type="component" value="Unassembled WGS sequence"/>
</dbReference>
<feature type="domain" description="Potassium channel tetramerisation-type BTB" evidence="1">
    <location>
        <begin position="80"/>
        <end position="165"/>
    </location>
</feature>
<evidence type="ECO:0000259" key="1">
    <source>
        <dbReference type="Pfam" id="PF02214"/>
    </source>
</evidence>
<feature type="domain" description="KCTD7/14 C-terminal" evidence="2">
    <location>
        <begin position="178"/>
        <end position="299"/>
    </location>
</feature>
<dbReference type="PANTHER" id="PTHR14499">
    <property type="entry name" value="POTASSIUM CHANNEL TETRAMERIZATION DOMAIN-CONTAINING"/>
    <property type="match status" value="1"/>
</dbReference>
<evidence type="ECO:0000313" key="4">
    <source>
        <dbReference type="Proteomes" id="UP001634394"/>
    </source>
</evidence>
<protein>
    <submittedName>
        <fullName evidence="3">Uncharacterized protein</fullName>
    </submittedName>
</protein>
<proteinExistence type="predicted"/>
<reference evidence="3 4" key="1">
    <citation type="submission" date="2024-11" db="EMBL/GenBank/DDBJ databases">
        <title>Chromosome-level genome assembly of the freshwater bivalve Anodonta woodiana.</title>
        <authorList>
            <person name="Chen X."/>
        </authorList>
    </citation>
    <scope>NUCLEOTIDE SEQUENCE [LARGE SCALE GENOMIC DNA]</scope>
    <source>
        <strain evidence="3">MN2024</strain>
        <tissue evidence="3">Gills</tissue>
    </source>
</reference>
<sequence>MSDKFTDDDSIDSIESVEDITESVIDIKPIRSVPRSRPSFQEPDITRQLTKDDGTSVCSLQLYKENPYGNSSEDFPSVIPLNVGGIKYITRLSTLRKFPDSLLSLLFSGRYKVDKDAEGNYFLDSNGGLFCFILEYLRNGTLPPKDMTAAVYKEAGYYGIYDLVEKLKFSPPIVSHIVKEANKSQFPNYAEAKNQIIKAAMENATFTKIGEVIIHVGEVIIHVFKEDFVPKVHSFNPNHGCVIEGADVIFGPWSAPADEEMFMRCLENDLTDEGFVLRPHEPKRKCRYYHGQSCLKFVYRLQIVF</sequence>
<dbReference type="AlphaFoldDB" id="A0ABD3V8B8"/>
<dbReference type="PANTHER" id="PTHR14499:SF145">
    <property type="entry name" value="POTASSIUM CHANNEL REGULATORY PROTEIN-LIKE"/>
    <property type="match status" value="1"/>
</dbReference>
<dbReference type="EMBL" id="JBJQND010000013">
    <property type="protein sequence ID" value="KAL3857281.1"/>
    <property type="molecule type" value="Genomic_DNA"/>
</dbReference>
<dbReference type="Gene3D" id="3.30.710.10">
    <property type="entry name" value="Potassium Channel Kv1.1, Chain A"/>
    <property type="match status" value="1"/>
</dbReference>
<dbReference type="InterPro" id="IPR003131">
    <property type="entry name" value="T1-type_BTB"/>
</dbReference>
<dbReference type="InterPro" id="IPR011333">
    <property type="entry name" value="SKP1/BTB/POZ_sf"/>
</dbReference>
<keyword evidence="4" id="KW-1185">Reference proteome</keyword>
<dbReference type="SUPFAM" id="SSF54695">
    <property type="entry name" value="POZ domain"/>
    <property type="match status" value="1"/>
</dbReference>
<accession>A0ABD3V8B8</accession>
<evidence type="ECO:0000313" key="3">
    <source>
        <dbReference type="EMBL" id="KAL3857281.1"/>
    </source>
</evidence>
<dbReference type="InterPro" id="IPR057890">
    <property type="entry name" value="KCTD7/14_C"/>
</dbReference>
<dbReference type="Pfam" id="PF25611">
    <property type="entry name" value="KCTD_C"/>
    <property type="match status" value="1"/>
</dbReference>
<dbReference type="Pfam" id="PF02214">
    <property type="entry name" value="BTB_2"/>
    <property type="match status" value="1"/>
</dbReference>
<gene>
    <name evidence="3" type="ORF">ACJMK2_011968</name>
</gene>